<feature type="transmembrane region" description="Helical" evidence="6">
    <location>
        <begin position="139"/>
        <end position="159"/>
    </location>
</feature>
<evidence type="ECO:0000256" key="1">
    <source>
        <dbReference type="ARBA" id="ARBA00004141"/>
    </source>
</evidence>
<feature type="transmembrane region" description="Helical" evidence="6">
    <location>
        <begin position="102"/>
        <end position="127"/>
    </location>
</feature>
<feature type="transmembrane region" description="Helical" evidence="6">
    <location>
        <begin position="35"/>
        <end position="53"/>
    </location>
</feature>
<dbReference type="STRING" id="247633.GP2143_04980"/>
<keyword evidence="3 6" id="KW-0812">Transmembrane</keyword>
<evidence type="ECO:0000256" key="3">
    <source>
        <dbReference type="ARBA" id="ARBA00022692"/>
    </source>
</evidence>
<dbReference type="PANTHER" id="PTHR31632">
    <property type="entry name" value="IRON TRANSPORTER FTH1"/>
    <property type="match status" value="1"/>
</dbReference>
<dbReference type="InterPro" id="IPR004923">
    <property type="entry name" value="FTR1/Fip1/EfeU"/>
</dbReference>
<comment type="similarity">
    <text evidence="2">Belongs to the oxidase-dependent Fe transporter (OFeT) (TC 9.A.10.1) family.</text>
</comment>
<feature type="transmembrane region" description="Helical" evidence="6">
    <location>
        <begin position="233"/>
        <end position="252"/>
    </location>
</feature>
<keyword evidence="8" id="KW-1185">Reference proteome</keyword>
<dbReference type="Proteomes" id="UP000004931">
    <property type="component" value="Unassembled WGS sequence"/>
</dbReference>
<evidence type="ECO:0000313" key="8">
    <source>
        <dbReference type="Proteomes" id="UP000004931"/>
    </source>
</evidence>
<accession>A0YB46</accession>
<dbReference type="Pfam" id="PF03239">
    <property type="entry name" value="FTR1"/>
    <property type="match status" value="1"/>
</dbReference>
<dbReference type="eggNOG" id="COG0672">
    <property type="taxonomic scope" value="Bacteria"/>
</dbReference>
<evidence type="ECO:0000313" key="7">
    <source>
        <dbReference type="EMBL" id="EAW31776.1"/>
    </source>
</evidence>
<organism evidence="7 8">
    <name type="scientific">marine gamma proteobacterium HTCC2143</name>
    <dbReference type="NCBI Taxonomy" id="247633"/>
    <lineage>
        <taxon>Bacteria</taxon>
        <taxon>Pseudomonadati</taxon>
        <taxon>Pseudomonadota</taxon>
        <taxon>Gammaproteobacteria</taxon>
        <taxon>Cellvibrionales</taxon>
        <taxon>Spongiibacteraceae</taxon>
        <taxon>BD1-7 clade</taxon>
    </lineage>
</organism>
<feature type="transmembrane region" description="Helical" evidence="6">
    <location>
        <begin position="6"/>
        <end position="26"/>
    </location>
</feature>
<sequence length="271" mass="29215">MLIDAVVIILRETLEAAILIGILISISNSVSIKPYWLFLSLTCGIFSAVGYAASLGSISTWFDYVGQEVVNASIQYLIYGCLLATAVLTANSNLRLTFSLKLAMASAATLAMIREGSEIIIFFTGFLSKEHIMAEALTSGFIGLTIGMSVGALCYFSIIACPRKTRMKVQITLLSFIAAGMVAQATQLLIQADWLPSTGQLWDSTGILSEQSTVGQLAYATFGYEATPTPVEVYTYLIALLLIPTAIAISFYRSSPPGNPPLSLEKRNQRP</sequence>
<dbReference type="EMBL" id="AAVT01000002">
    <property type="protein sequence ID" value="EAW31776.1"/>
    <property type="molecule type" value="Genomic_DNA"/>
</dbReference>
<comment type="subcellular location">
    <subcellularLocation>
        <location evidence="1">Membrane</location>
        <topology evidence="1">Multi-pass membrane protein</topology>
    </subcellularLocation>
</comment>
<dbReference type="OrthoDB" id="5764104at2"/>
<evidence type="ECO:0000256" key="2">
    <source>
        <dbReference type="ARBA" id="ARBA00008333"/>
    </source>
</evidence>
<dbReference type="PANTHER" id="PTHR31632:SF2">
    <property type="entry name" value="PLASMA MEMBRANE IRON PERMEASE"/>
    <property type="match status" value="1"/>
</dbReference>
<proteinExistence type="inferred from homology"/>
<keyword evidence="5 6" id="KW-0472">Membrane</keyword>
<dbReference type="AlphaFoldDB" id="A0YB46"/>
<protein>
    <submittedName>
        <fullName evidence="7">Iron permease, FTR1 family protein</fullName>
    </submittedName>
</protein>
<comment type="caution">
    <text evidence="7">The sequence shown here is derived from an EMBL/GenBank/DDBJ whole genome shotgun (WGS) entry which is preliminary data.</text>
</comment>
<dbReference type="GO" id="GO:0033573">
    <property type="term" value="C:high-affinity iron permease complex"/>
    <property type="evidence" value="ECO:0007669"/>
    <property type="project" value="InterPro"/>
</dbReference>
<keyword evidence="4 6" id="KW-1133">Transmembrane helix</keyword>
<gene>
    <name evidence="7" type="ORF">GP2143_04980</name>
</gene>
<reference evidence="7 8" key="1">
    <citation type="journal article" date="2010" name="J. Bacteriol.">
        <title>Genome sequence of the oligotrophic marine Gammaproteobacterium HTCC2143, isolated from the Oregon Coast.</title>
        <authorList>
            <person name="Oh H.M."/>
            <person name="Kang I."/>
            <person name="Ferriera S."/>
            <person name="Giovannoni S.J."/>
            <person name="Cho J.C."/>
        </authorList>
    </citation>
    <scope>NUCLEOTIDE SEQUENCE [LARGE SCALE GENOMIC DNA]</scope>
    <source>
        <strain evidence="7 8">HTCC2143</strain>
    </source>
</reference>
<name>A0YB46_9GAMM</name>
<evidence type="ECO:0000256" key="4">
    <source>
        <dbReference type="ARBA" id="ARBA00022989"/>
    </source>
</evidence>
<evidence type="ECO:0000256" key="5">
    <source>
        <dbReference type="ARBA" id="ARBA00023136"/>
    </source>
</evidence>
<dbReference type="GO" id="GO:0015093">
    <property type="term" value="F:ferrous iron transmembrane transporter activity"/>
    <property type="evidence" value="ECO:0007669"/>
    <property type="project" value="TreeGrafter"/>
</dbReference>
<feature type="transmembrane region" description="Helical" evidence="6">
    <location>
        <begin position="171"/>
        <end position="190"/>
    </location>
</feature>
<feature type="transmembrane region" description="Helical" evidence="6">
    <location>
        <begin position="73"/>
        <end position="90"/>
    </location>
</feature>
<evidence type="ECO:0000256" key="6">
    <source>
        <dbReference type="SAM" id="Phobius"/>
    </source>
</evidence>